<name>A0ACA9KVK2_9GLOM</name>
<accession>A0ACA9KVK2</accession>
<evidence type="ECO:0000313" key="1">
    <source>
        <dbReference type="EMBL" id="CAG8496407.1"/>
    </source>
</evidence>
<sequence>MTCKVLIINTPSSRIAEGATIIITWVYTSQTNAISGILSCIDNTTQSTTVISNTINLASQSYSWTVKVPPSTYYLTLNDGSDKKYTGTFTVFSPLAPSGTALPPSVATSPATSTPIPAQTTPNIGIYFGVAIGGFLVGILSFAGYRVYKKYYQNSNFIPTP</sequence>
<protein>
    <submittedName>
        <fullName evidence="1">5592_t:CDS:1</fullName>
    </submittedName>
</protein>
<proteinExistence type="predicted"/>
<dbReference type="EMBL" id="CAJVPM010003064">
    <property type="protein sequence ID" value="CAG8496407.1"/>
    <property type="molecule type" value="Genomic_DNA"/>
</dbReference>
<dbReference type="Proteomes" id="UP000789860">
    <property type="component" value="Unassembled WGS sequence"/>
</dbReference>
<evidence type="ECO:0000313" key="2">
    <source>
        <dbReference type="Proteomes" id="UP000789860"/>
    </source>
</evidence>
<organism evidence="1 2">
    <name type="scientific">Scutellospora calospora</name>
    <dbReference type="NCBI Taxonomy" id="85575"/>
    <lineage>
        <taxon>Eukaryota</taxon>
        <taxon>Fungi</taxon>
        <taxon>Fungi incertae sedis</taxon>
        <taxon>Mucoromycota</taxon>
        <taxon>Glomeromycotina</taxon>
        <taxon>Glomeromycetes</taxon>
        <taxon>Diversisporales</taxon>
        <taxon>Gigasporaceae</taxon>
        <taxon>Scutellospora</taxon>
    </lineage>
</organism>
<keyword evidence="2" id="KW-1185">Reference proteome</keyword>
<comment type="caution">
    <text evidence="1">The sequence shown here is derived from an EMBL/GenBank/DDBJ whole genome shotgun (WGS) entry which is preliminary data.</text>
</comment>
<gene>
    <name evidence="1" type="ORF">SCALOS_LOCUS3049</name>
</gene>
<feature type="non-terminal residue" evidence="1">
    <location>
        <position position="161"/>
    </location>
</feature>
<reference evidence="1" key="1">
    <citation type="submission" date="2021-06" db="EMBL/GenBank/DDBJ databases">
        <authorList>
            <person name="Kallberg Y."/>
            <person name="Tangrot J."/>
            <person name="Rosling A."/>
        </authorList>
    </citation>
    <scope>NUCLEOTIDE SEQUENCE</scope>
    <source>
        <strain evidence="1">AU212A</strain>
    </source>
</reference>